<evidence type="ECO:0000313" key="2">
    <source>
        <dbReference type="Proteomes" id="UP001164746"/>
    </source>
</evidence>
<name>A0ABY7EBN4_MYAAR</name>
<sequence>MAFFGISQLGYQNTIREGSARSKMDPVRSKTQLGFIAFPPLVDKNPPQRSIVPVNQVSAYGPGPQDSYVEFTRMRTKHIRTPKETYQLYNYPVTTSQGCGWWSKNDPLKKNMPWAHVPRKVKINSEMTKFVDQMALTNREFTLF</sequence>
<proteinExistence type="predicted"/>
<dbReference type="Pfam" id="PF22593">
    <property type="entry name" value="SPMIP11"/>
    <property type="match status" value="1"/>
</dbReference>
<dbReference type="Proteomes" id="UP001164746">
    <property type="component" value="Chromosome 5"/>
</dbReference>
<dbReference type="PANTHER" id="PTHR35263:SF1">
    <property type="entry name" value="TESTIS-EXPRESSED PROTEIN 49"/>
    <property type="match status" value="1"/>
</dbReference>
<dbReference type="PANTHER" id="PTHR35263">
    <property type="entry name" value="TESTIS-EXPRESSED PROTEIN 49"/>
    <property type="match status" value="1"/>
</dbReference>
<protein>
    <submittedName>
        <fullName evidence="1">TEX49-like protein</fullName>
    </submittedName>
</protein>
<dbReference type="InterPro" id="IPR038775">
    <property type="entry name" value="SPMIP11"/>
</dbReference>
<evidence type="ECO:0000313" key="1">
    <source>
        <dbReference type="EMBL" id="WAR06534.1"/>
    </source>
</evidence>
<gene>
    <name evidence="1" type="ORF">MAR_021903</name>
</gene>
<dbReference type="EMBL" id="CP111016">
    <property type="protein sequence ID" value="WAR06534.1"/>
    <property type="molecule type" value="Genomic_DNA"/>
</dbReference>
<keyword evidence="2" id="KW-1185">Reference proteome</keyword>
<accession>A0ABY7EBN4</accession>
<organism evidence="1 2">
    <name type="scientific">Mya arenaria</name>
    <name type="common">Soft-shell clam</name>
    <dbReference type="NCBI Taxonomy" id="6604"/>
    <lineage>
        <taxon>Eukaryota</taxon>
        <taxon>Metazoa</taxon>
        <taxon>Spiralia</taxon>
        <taxon>Lophotrochozoa</taxon>
        <taxon>Mollusca</taxon>
        <taxon>Bivalvia</taxon>
        <taxon>Autobranchia</taxon>
        <taxon>Heteroconchia</taxon>
        <taxon>Euheterodonta</taxon>
        <taxon>Imparidentia</taxon>
        <taxon>Neoheterodontei</taxon>
        <taxon>Myida</taxon>
        <taxon>Myoidea</taxon>
        <taxon>Myidae</taxon>
        <taxon>Mya</taxon>
    </lineage>
</organism>
<reference evidence="1" key="1">
    <citation type="submission" date="2022-11" db="EMBL/GenBank/DDBJ databases">
        <title>Centuries of genome instability and evolution in soft-shell clam transmissible cancer (bioRxiv).</title>
        <authorList>
            <person name="Hart S.F.M."/>
            <person name="Yonemitsu M.A."/>
            <person name="Giersch R.M."/>
            <person name="Beal B.F."/>
            <person name="Arriagada G."/>
            <person name="Davis B.W."/>
            <person name="Ostrander E.A."/>
            <person name="Goff S.P."/>
            <person name="Metzger M.J."/>
        </authorList>
    </citation>
    <scope>NUCLEOTIDE SEQUENCE</scope>
    <source>
        <strain evidence="1">MELC-2E11</strain>
        <tissue evidence="1">Siphon/mantle</tissue>
    </source>
</reference>